<evidence type="ECO:0000313" key="1">
    <source>
        <dbReference type="EMBL" id="KAH7205814.1"/>
    </source>
</evidence>
<dbReference type="AlphaFoldDB" id="A0A9P9FYI6"/>
<gene>
    <name evidence="1" type="ORF">BKA55DRAFT_586668</name>
</gene>
<dbReference type="OrthoDB" id="5428863at2759"/>
<keyword evidence="2" id="KW-1185">Reference proteome</keyword>
<organism evidence="1 2">
    <name type="scientific">Fusarium redolens</name>
    <dbReference type="NCBI Taxonomy" id="48865"/>
    <lineage>
        <taxon>Eukaryota</taxon>
        <taxon>Fungi</taxon>
        <taxon>Dikarya</taxon>
        <taxon>Ascomycota</taxon>
        <taxon>Pezizomycotina</taxon>
        <taxon>Sordariomycetes</taxon>
        <taxon>Hypocreomycetidae</taxon>
        <taxon>Hypocreales</taxon>
        <taxon>Nectriaceae</taxon>
        <taxon>Fusarium</taxon>
        <taxon>Fusarium redolens species complex</taxon>
    </lineage>
</organism>
<dbReference type="EMBL" id="JAGMUX010000036">
    <property type="protein sequence ID" value="KAH7205814.1"/>
    <property type="molecule type" value="Genomic_DNA"/>
</dbReference>
<reference evidence="1" key="1">
    <citation type="journal article" date="2021" name="Nat. Commun.">
        <title>Genetic determinants of endophytism in the Arabidopsis root mycobiome.</title>
        <authorList>
            <person name="Mesny F."/>
            <person name="Miyauchi S."/>
            <person name="Thiergart T."/>
            <person name="Pickel B."/>
            <person name="Atanasova L."/>
            <person name="Karlsson M."/>
            <person name="Huettel B."/>
            <person name="Barry K.W."/>
            <person name="Haridas S."/>
            <person name="Chen C."/>
            <person name="Bauer D."/>
            <person name="Andreopoulos W."/>
            <person name="Pangilinan J."/>
            <person name="LaButti K."/>
            <person name="Riley R."/>
            <person name="Lipzen A."/>
            <person name="Clum A."/>
            <person name="Drula E."/>
            <person name="Henrissat B."/>
            <person name="Kohler A."/>
            <person name="Grigoriev I.V."/>
            <person name="Martin F.M."/>
            <person name="Hacquard S."/>
        </authorList>
    </citation>
    <scope>NUCLEOTIDE SEQUENCE</scope>
    <source>
        <strain evidence="1">MPI-CAGE-AT-0023</strain>
    </source>
</reference>
<protein>
    <submittedName>
        <fullName evidence="1">Uncharacterized protein</fullName>
    </submittedName>
</protein>
<name>A0A9P9FYI6_FUSRE</name>
<proteinExistence type="predicted"/>
<comment type="caution">
    <text evidence="1">The sequence shown here is derived from an EMBL/GenBank/DDBJ whole genome shotgun (WGS) entry which is preliminary data.</text>
</comment>
<dbReference type="Proteomes" id="UP000720189">
    <property type="component" value="Unassembled WGS sequence"/>
</dbReference>
<accession>A0A9P9FYI6</accession>
<dbReference type="RefSeq" id="XP_046041121.1">
    <property type="nucleotide sequence ID" value="XM_046194595.1"/>
</dbReference>
<dbReference type="GeneID" id="70224549"/>
<evidence type="ECO:0000313" key="2">
    <source>
        <dbReference type="Proteomes" id="UP000720189"/>
    </source>
</evidence>
<sequence>MINAWYHLKPGTRKFDFPSWSWTGWKGAIKMTSYQNPDPELRLVTTAGDSIPLDEYIEEFDANYPPDVKPVIERDVTYFLLPPRTLGASEASRGLLLDRVHGVGSDWGCRYGHFQ</sequence>